<keyword evidence="6" id="KW-1185">Reference proteome</keyword>
<dbReference type="Proteomes" id="UP000245634">
    <property type="component" value="Unassembled WGS sequence"/>
</dbReference>
<dbReference type="GO" id="GO:0005978">
    <property type="term" value="P:glycogen biosynthetic process"/>
    <property type="evidence" value="ECO:0007669"/>
    <property type="project" value="UniProtKB-KW"/>
</dbReference>
<dbReference type="GO" id="GO:0008878">
    <property type="term" value="F:glucose-1-phosphate adenylyltransferase activity"/>
    <property type="evidence" value="ECO:0007669"/>
    <property type="project" value="InterPro"/>
</dbReference>
<dbReference type="OrthoDB" id="9801810at2"/>
<feature type="domain" description="Nucleotidyl transferase" evidence="3">
    <location>
        <begin position="17"/>
        <end position="150"/>
    </location>
</feature>
<reference evidence="5 6" key="1">
    <citation type="submission" date="2018-05" db="EMBL/GenBank/DDBJ databases">
        <title>Genomic Encyclopedia of Type Strains, Phase IV (KMG-IV): sequencing the most valuable type-strain genomes for metagenomic binning, comparative biology and taxonomic classification.</title>
        <authorList>
            <person name="Goeker M."/>
        </authorList>
    </citation>
    <scope>NUCLEOTIDE SEQUENCE [LARGE SCALE GENOMIC DNA]</scope>
    <source>
        <strain evidence="5 6">DSM 18773</strain>
    </source>
</reference>
<dbReference type="AlphaFoldDB" id="A0A316D6W2"/>
<dbReference type="Gene3D" id="3.90.550.10">
    <property type="entry name" value="Spore Coat Polysaccharide Biosynthesis Protein SpsA, Chain A"/>
    <property type="match status" value="1"/>
</dbReference>
<dbReference type="InterPro" id="IPR011004">
    <property type="entry name" value="Trimer_LpxA-like_sf"/>
</dbReference>
<dbReference type="InterPro" id="IPR011832">
    <property type="entry name" value="GlgDAde_trans"/>
</dbReference>
<keyword evidence="2" id="KW-0320">Glycogen biosynthesis</keyword>
<dbReference type="CDD" id="cd02508">
    <property type="entry name" value="ADP_Glucose_PP"/>
    <property type="match status" value="1"/>
</dbReference>
<keyword evidence="5" id="KW-0808">Transferase</keyword>
<dbReference type="EMBL" id="QGGL01000014">
    <property type="protein sequence ID" value="PWK09032.1"/>
    <property type="molecule type" value="Genomic_DNA"/>
</dbReference>
<sequence>MKNVIGVINLGKPHSMLDELTRNRSIASVPFGGRYRLIDFTLSNMANTGISKVAVFTLNKSRSLMDHLGSGKEWQLDRKIGGLFMLPPAITFPTADYKGDLQNFYGHIDYFNRSKEEYVIVCRSHMVCNVNYSDALQFHIDSEADITMLYNRLDPDTVDLSNCYQLEVDEHHRVRQMSSDADEINTGNVYMESFIINRTLLVEMIEHCIAHEQYDLTESLIMQNIDTFQVNAYQHEGHLSIINSTTSYYNQSMRLLNPDVWRGLFFQPGLVYTKIKDEPPSKYIETADVNNSLIANGCIVQGRVENSILFRGVKVAKGATIRNSILMQECEIGEGAVVENMILDKEVCIKRGQTLLGNASEPVVITKRSTI</sequence>
<gene>
    <name evidence="5" type="ORF">C7459_11499</name>
</gene>
<dbReference type="PANTHER" id="PTHR43523:SF6">
    <property type="entry name" value="GLYCOGEN BIOSYNTHESIS PROTEIN GLGD"/>
    <property type="match status" value="1"/>
</dbReference>
<dbReference type="NCBIfam" id="TIGR02092">
    <property type="entry name" value="glgD"/>
    <property type="match status" value="1"/>
</dbReference>
<dbReference type="CDD" id="cd04651">
    <property type="entry name" value="LbH_G1P_AT_C"/>
    <property type="match status" value="1"/>
</dbReference>
<comment type="caution">
    <text evidence="5">The sequence shown here is derived from an EMBL/GenBank/DDBJ whole genome shotgun (WGS) entry which is preliminary data.</text>
</comment>
<dbReference type="SUPFAM" id="SSF51161">
    <property type="entry name" value="Trimeric LpxA-like enzymes"/>
    <property type="match status" value="1"/>
</dbReference>
<evidence type="ECO:0000259" key="4">
    <source>
        <dbReference type="Pfam" id="PF24894"/>
    </source>
</evidence>
<dbReference type="InterPro" id="IPR029044">
    <property type="entry name" value="Nucleotide-diphossugar_trans"/>
</dbReference>
<evidence type="ECO:0000313" key="5">
    <source>
        <dbReference type="EMBL" id="PWK09032.1"/>
    </source>
</evidence>
<dbReference type="RefSeq" id="WP_109690284.1">
    <property type="nucleotide sequence ID" value="NZ_QGGL01000014.1"/>
</dbReference>
<keyword evidence="5" id="KW-0548">Nucleotidyltransferase</keyword>
<organism evidence="5 6">
    <name type="scientific">Tumebacillus permanentifrigoris</name>
    <dbReference type="NCBI Taxonomy" id="378543"/>
    <lineage>
        <taxon>Bacteria</taxon>
        <taxon>Bacillati</taxon>
        <taxon>Bacillota</taxon>
        <taxon>Bacilli</taxon>
        <taxon>Bacillales</taxon>
        <taxon>Alicyclobacillaceae</taxon>
        <taxon>Tumebacillus</taxon>
    </lineage>
</organism>
<dbReference type="Pfam" id="PF00483">
    <property type="entry name" value="NTP_transferase"/>
    <property type="match status" value="1"/>
</dbReference>
<evidence type="ECO:0000313" key="6">
    <source>
        <dbReference type="Proteomes" id="UP000245634"/>
    </source>
</evidence>
<dbReference type="InterPro" id="IPR005835">
    <property type="entry name" value="NTP_transferase_dom"/>
</dbReference>
<dbReference type="PANTHER" id="PTHR43523">
    <property type="entry name" value="GLUCOSE-1-PHOSPHATE ADENYLYLTRANSFERASE-RELATED"/>
    <property type="match status" value="1"/>
</dbReference>
<dbReference type="SUPFAM" id="SSF53448">
    <property type="entry name" value="Nucleotide-diphospho-sugar transferases"/>
    <property type="match status" value="1"/>
</dbReference>
<dbReference type="Pfam" id="PF24894">
    <property type="entry name" value="Hexapep_GlmU"/>
    <property type="match status" value="1"/>
</dbReference>
<proteinExistence type="inferred from homology"/>
<evidence type="ECO:0000259" key="3">
    <source>
        <dbReference type="Pfam" id="PF00483"/>
    </source>
</evidence>
<evidence type="ECO:0000256" key="1">
    <source>
        <dbReference type="ARBA" id="ARBA00010443"/>
    </source>
</evidence>
<evidence type="ECO:0000256" key="2">
    <source>
        <dbReference type="ARBA" id="ARBA00023056"/>
    </source>
</evidence>
<dbReference type="InterPro" id="IPR011831">
    <property type="entry name" value="ADP-Glc_PPase"/>
</dbReference>
<dbReference type="InterPro" id="IPR056818">
    <property type="entry name" value="GlmU/GlgC-like_hexapep"/>
</dbReference>
<feature type="domain" description="Glucose-1-phosphate adenylyltransferase/Bifunctional protein GlmU-like C-terminal hexapeptide" evidence="4">
    <location>
        <begin position="286"/>
        <end position="354"/>
    </location>
</feature>
<comment type="similarity">
    <text evidence="1">Belongs to the bacterial/plant glucose-1-phosphate adenylyltransferase family.</text>
</comment>
<protein>
    <submittedName>
        <fullName evidence="5">Glucose-1-phosphate adenylyltransferase</fullName>
    </submittedName>
</protein>
<name>A0A316D6W2_9BACL</name>
<dbReference type="Gene3D" id="2.160.10.10">
    <property type="entry name" value="Hexapeptide repeat proteins"/>
    <property type="match status" value="1"/>
</dbReference>
<accession>A0A316D6W2</accession>